<dbReference type="EC" id="3.1.3.16" evidence="5"/>
<dbReference type="InterPro" id="IPR051134">
    <property type="entry name" value="PPP_phosphatase"/>
</dbReference>
<keyword evidence="7" id="KW-0677">Repeat</keyword>
<evidence type="ECO:0000256" key="18">
    <source>
        <dbReference type="SAM" id="MobiDB-lite"/>
    </source>
</evidence>
<keyword evidence="9 17" id="KW-0802">TPR repeat</keyword>
<evidence type="ECO:0000256" key="10">
    <source>
        <dbReference type="ARBA" id="ARBA00022912"/>
    </source>
</evidence>
<dbReference type="PROSITE" id="PS50005">
    <property type="entry name" value="TPR"/>
    <property type="match status" value="1"/>
</dbReference>
<keyword evidence="8" id="KW-0378">Hydrolase</keyword>
<feature type="compositionally biased region" description="Low complexity" evidence="18">
    <location>
        <begin position="25"/>
        <end position="39"/>
    </location>
</feature>
<dbReference type="SUPFAM" id="SSF48452">
    <property type="entry name" value="TPR-like"/>
    <property type="match status" value="1"/>
</dbReference>
<dbReference type="PANTHER" id="PTHR45668:SF5">
    <property type="entry name" value="SERINE_THREONINE-PROTEIN PHOSPHATASE 5"/>
    <property type="match status" value="1"/>
</dbReference>
<dbReference type="FunFam" id="3.60.21.10:FF:000036">
    <property type="entry name" value="Serine/threonine protein phosphatase 5"/>
    <property type="match status" value="1"/>
</dbReference>
<evidence type="ECO:0000256" key="13">
    <source>
        <dbReference type="ARBA" id="ARBA00047986"/>
    </source>
</evidence>
<keyword evidence="12" id="KW-0539">Nucleus</keyword>
<dbReference type="SMART" id="SM00156">
    <property type="entry name" value="PP2Ac"/>
    <property type="match status" value="1"/>
</dbReference>
<feature type="domain" description="Serine/threonine specific protein phosphatases" evidence="19">
    <location>
        <begin position="237"/>
        <end position="513"/>
    </location>
</feature>
<evidence type="ECO:0000313" key="21">
    <source>
        <dbReference type="Proteomes" id="UP000785679"/>
    </source>
</evidence>
<dbReference type="SMART" id="SM00028">
    <property type="entry name" value="TPR"/>
    <property type="match status" value="3"/>
</dbReference>
<evidence type="ECO:0000256" key="5">
    <source>
        <dbReference type="ARBA" id="ARBA00013081"/>
    </source>
</evidence>
<evidence type="ECO:0000313" key="20">
    <source>
        <dbReference type="EMBL" id="TNV80768.1"/>
    </source>
</evidence>
<evidence type="ECO:0000259" key="19">
    <source>
        <dbReference type="SMART" id="SM00156"/>
    </source>
</evidence>
<dbReference type="GO" id="GO:0004722">
    <property type="term" value="F:protein serine/threonine phosphatase activity"/>
    <property type="evidence" value="ECO:0007669"/>
    <property type="project" value="UniProtKB-EC"/>
</dbReference>
<name>A0A8J8NSL0_HALGN</name>
<evidence type="ECO:0000256" key="2">
    <source>
        <dbReference type="ARBA" id="ARBA00001946"/>
    </source>
</evidence>
<dbReference type="GO" id="GO:0046872">
    <property type="term" value="F:metal ion binding"/>
    <property type="evidence" value="ECO:0007669"/>
    <property type="project" value="UniProtKB-KW"/>
</dbReference>
<comment type="similarity">
    <text evidence="4">Belongs to the PPP phosphatase family. PP-5 (PP-T) subfamily.</text>
</comment>
<feature type="active site" description="Proton donor/acceptor" evidence="16">
    <location>
        <position position="337"/>
    </location>
</feature>
<evidence type="ECO:0000256" key="6">
    <source>
        <dbReference type="ARBA" id="ARBA00022723"/>
    </source>
</evidence>
<dbReference type="PANTHER" id="PTHR45668">
    <property type="entry name" value="SERINE/THREONINE-PROTEIN PHOSPHATASE 5-RELATED"/>
    <property type="match status" value="1"/>
</dbReference>
<dbReference type="InterPro" id="IPR013235">
    <property type="entry name" value="PPP_dom"/>
</dbReference>
<dbReference type="InterPro" id="IPR019734">
    <property type="entry name" value="TPR_rpt"/>
</dbReference>
<dbReference type="Gene3D" id="3.60.21.10">
    <property type="match status" value="1"/>
</dbReference>
<keyword evidence="10" id="KW-0904">Protein phosphatase</keyword>
<evidence type="ECO:0000256" key="1">
    <source>
        <dbReference type="ARBA" id="ARBA00001936"/>
    </source>
</evidence>
<evidence type="ECO:0000256" key="17">
    <source>
        <dbReference type="PROSITE-ProRule" id="PRU00339"/>
    </source>
</evidence>
<evidence type="ECO:0000256" key="11">
    <source>
        <dbReference type="ARBA" id="ARBA00023211"/>
    </source>
</evidence>
<keyword evidence="6" id="KW-0479">Metal-binding</keyword>
<evidence type="ECO:0000256" key="8">
    <source>
        <dbReference type="ARBA" id="ARBA00022801"/>
    </source>
</evidence>
<evidence type="ECO:0000256" key="16">
    <source>
        <dbReference type="PIRSR" id="PIRSR033096-1"/>
    </source>
</evidence>
<comment type="caution">
    <text evidence="20">The sequence shown here is derived from an EMBL/GenBank/DDBJ whole genome shotgun (WGS) entry which is preliminary data.</text>
</comment>
<dbReference type="SUPFAM" id="SSF56300">
    <property type="entry name" value="Metallo-dependent phosphatases"/>
    <property type="match status" value="1"/>
</dbReference>
<dbReference type="Gene3D" id="1.25.40.10">
    <property type="entry name" value="Tetratricopeptide repeat domain"/>
    <property type="match status" value="1"/>
</dbReference>
<dbReference type="AlphaFoldDB" id="A0A8J8NSL0"/>
<dbReference type="Pfam" id="PF00515">
    <property type="entry name" value="TPR_1"/>
    <property type="match status" value="1"/>
</dbReference>
<keyword evidence="21" id="KW-1185">Reference proteome</keyword>
<dbReference type="GO" id="GO:0005737">
    <property type="term" value="C:cytoplasm"/>
    <property type="evidence" value="ECO:0007669"/>
    <property type="project" value="UniProtKB-ARBA"/>
</dbReference>
<sequence length="529" mass="60188">MEKTSPISEDELKKLDTLDTNEGATTSSSLNTSSSEESLPLGGAGAAEDPSEFSEDDLKKAEEFKSQGNDLFKLGHFEKALDMYSEAIFCRVPKKQKAVYYSNRAFTNIKLENYAIALFDANEAISCDPTFAKAHYRRGSAHLALNQLAEAIKDFKRVCHLEPQNKDAREKYQNTMKEHKEREFAKCIMKDDERIVVKVEDIVVEDSYAGPRLETPEDITPEWVEKLMSFLSSQKVLHRKFAIMVILRCREIFEKDQSLVRIEVPYTEEITVCGDVHGQFYDLLNIFKINGNPAQNNPYLFNGDFIDRGSFSVEVILTLLAWKAALPKHMFMSRGNHESKNLNKLYGFEGEVKKKYDVKLYDLFSELFCYLPIAHCINSQVLVVHGGLFAKDGVKLEDIAKFNRVREPADEGIMCECLWSDPCDQNGRHPSKRGVGVQFGPDVASRFLDENGLKLLVRSHEVKQEGYEYQKGGKVLTVFSAPNYCDQMGNKGAYIRFKGGDMEPKITSFEKVEHPKIPPMAYANQWNMF</sequence>
<dbReference type="OrthoDB" id="445564at2759"/>
<keyword evidence="11" id="KW-0464">Manganese</keyword>
<comment type="cofactor">
    <cofactor evidence="1">
        <name>Mn(2+)</name>
        <dbReference type="ChEBI" id="CHEBI:29035"/>
    </cofactor>
</comment>
<dbReference type="InterPro" id="IPR029052">
    <property type="entry name" value="Metallo-depent_PP-like"/>
</dbReference>
<protein>
    <recommendedName>
        <fullName evidence="15">Serine/threonine-protein phosphatase T</fullName>
        <ecNumber evidence="5">3.1.3.16</ecNumber>
    </recommendedName>
</protein>
<dbReference type="EMBL" id="RRYP01007060">
    <property type="protein sequence ID" value="TNV80768.1"/>
    <property type="molecule type" value="Genomic_DNA"/>
</dbReference>
<evidence type="ECO:0000256" key="3">
    <source>
        <dbReference type="ARBA" id="ARBA00004123"/>
    </source>
</evidence>
<feature type="repeat" description="TPR" evidence="17">
    <location>
        <begin position="132"/>
        <end position="165"/>
    </location>
</feature>
<evidence type="ECO:0000256" key="4">
    <source>
        <dbReference type="ARBA" id="ARBA00008786"/>
    </source>
</evidence>
<comment type="cofactor">
    <cofactor evidence="2">
        <name>Mg(2+)</name>
        <dbReference type="ChEBI" id="CHEBI:18420"/>
    </cofactor>
</comment>
<dbReference type="InterPro" id="IPR011990">
    <property type="entry name" value="TPR-like_helical_dom_sf"/>
</dbReference>
<evidence type="ECO:0000256" key="9">
    <source>
        <dbReference type="ARBA" id="ARBA00022803"/>
    </source>
</evidence>
<dbReference type="Pfam" id="PF08321">
    <property type="entry name" value="PPP5"/>
    <property type="match status" value="1"/>
</dbReference>
<evidence type="ECO:0000256" key="7">
    <source>
        <dbReference type="ARBA" id="ARBA00022737"/>
    </source>
</evidence>
<proteinExistence type="inferred from homology"/>
<comment type="catalytic activity">
    <reaction evidence="14">
        <text>O-phospho-L-threonyl-[protein] + H2O = L-threonyl-[protein] + phosphate</text>
        <dbReference type="Rhea" id="RHEA:47004"/>
        <dbReference type="Rhea" id="RHEA-COMP:11060"/>
        <dbReference type="Rhea" id="RHEA-COMP:11605"/>
        <dbReference type="ChEBI" id="CHEBI:15377"/>
        <dbReference type="ChEBI" id="CHEBI:30013"/>
        <dbReference type="ChEBI" id="CHEBI:43474"/>
        <dbReference type="ChEBI" id="CHEBI:61977"/>
        <dbReference type="EC" id="3.1.3.16"/>
    </reaction>
    <physiologicalReaction direction="left-to-right" evidence="14">
        <dbReference type="Rhea" id="RHEA:47005"/>
    </physiologicalReaction>
</comment>
<feature type="region of interest" description="Disordered" evidence="18">
    <location>
        <begin position="1"/>
        <end position="55"/>
    </location>
</feature>
<dbReference type="GO" id="GO:0005634">
    <property type="term" value="C:nucleus"/>
    <property type="evidence" value="ECO:0007669"/>
    <property type="project" value="UniProtKB-SubCell"/>
</dbReference>
<dbReference type="PIRSF" id="PIRSF033096">
    <property type="entry name" value="PPPtase_5"/>
    <property type="match status" value="1"/>
</dbReference>
<evidence type="ECO:0000256" key="12">
    <source>
        <dbReference type="ARBA" id="ARBA00023242"/>
    </source>
</evidence>
<evidence type="ECO:0000256" key="15">
    <source>
        <dbReference type="ARBA" id="ARBA00073946"/>
    </source>
</evidence>
<comment type="subcellular location">
    <subcellularLocation>
        <location evidence="3">Nucleus</location>
    </subcellularLocation>
</comment>
<evidence type="ECO:0000256" key="14">
    <source>
        <dbReference type="ARBA" id="ARBA00048832"/>
    </source>
</evidence>
<dbReference type="InterPro" id="IPR006186">
    <property type="entry name" value="Ser/Thr-sp_prot-phosphatase"/>
</dbReference>
<accession>A0A8J8NSL0</accession>
<dbReference type="CDD" id="cd07417">
    <property type="entry name" value="MPP_PP5_C"/>
    <property type="match status" value="1"/>
</dbReference>
<dbReference type="InterPro" id="IPR004843">
    <property type="entry name" value="Calcineurin-like_PHP"/>
</dbReference>
<dbReference type="Proteomes" id="UP000785679">
    <property type="component" value="Unassembled WGS sequence"/>
</dbReference>
<gene>
    <name evidence="20" type="ORF">FGO68_gene6632</name>
</gene>
<dbReference type="PRINTS" id="PR00114">
    <property type="entry name" value="STPHPHTASE"/>
</dbReference>
<dbReference type="InterPro" id="IPR041753">
    <property type="entry name" value="PP5_C"/>
</dbReference>
<reference evidence="20" key="1">
    <citation type="submission" date="2019-06" db="EMBL/GenBank/DDBJ databases">
        <authorList>
            <person name="Zheng W."/>
        </authorList>
    </citation>
    <scope>NUCLEOTIDE SEQUENCE</scope>
    <source>
        <strain evidence="20">QDHG01</strain>
    </source>
</reference>
<organism evidence="20 21">
    <name type="scientific">Halteria grandinella</name>
    <dbReference type="NCBI Taxonomy" id="5974"/>
    <lineage>
        <taxon>Eukaryota</taxon>
        <taxon>Sar</taxon>
        <taxon>Alveolata</taxon>
        <taxon>Ciliophora</taxon>
        <taxon>Intramacronucleata</taxon>
        <taxon>Spirotrichea</taxon>
        <taxon>Stichotrichia</taxon>
        <taxon>Sporadotrichida</taxon>
        <taxon>Halteriidae</taxon>
        <taxon>Halteria</taxon>
    </lineage>
</organism>
<comment type="catalytic activity">
    <reaction evidence="13">
        <text>O-phospho-L-seryl-[protein] + H2O = L-seryl-[protein] + phosphate</text>
        <dbReference type="Rhea" id="RHEA:20629"/>
        <dbReference type="Rhea" id="RHEA-COMP:9863"/>
        <dbReference type="Rhea" id="RHEA-COMP:11604"/>
        <dbReference type="ChEBI" id="CHEBI:15377"/>
        <dbReference type="ChEBI" id="CHEBI:29999"/>
        <dbReference type="ChEBI" id="CHEBI:43474"/>
        <dbReference type="ChEBI" id="CHEBI:83421"/>
        <dbReference type="EC" id="3.1.3.16"/>
    </reaction>
    <physiologicalReaction direction="left-to-right" evidence="13">
        <dbReference type="Rhea" id="RHEA:20630"/>
    </physiologicalReaction>
</comment>
<dbReference type="Pfam" id="PF00149">
    <property type="entry name" value="Metallophos"/>
    <property type="match status" value="1"/>
</dbReference>